<dbReference type="AlphaFoldDB" id="A0A5J4VXB3"/>
<organism evidence="1 2">
    <name type="scientific">Streblomastix strix</name>
    <dbReference type="NCBI Taxonomy" id="222440"/>
    <lineage>
        <taxon>Eukaryota</taxon>
        <taxon>Metamonada</taxon>
        <taxon>Preaxostyla</taxon>
        <taxon>Oxymonadida</taxon>
        <taxon>Streblomastigidae</taxon>
        <taxon>Streblomastix</taxon>
    </lineage>
</organism>
<evidence type="ECO:0000313" key="1">
    <source>
        <dbReference type="EMBL" id="KAA6387267.1"/>
    </source>
</evidence>
<evidence type="ECO:0000313" key="2">
    <source>
        <dbReference type="Proteomes" id="UP000324800"/>
    </source>
</evidence>
<reference evidence="1 2" key="1">
    <citation type="submission" date="2019-03" db="EMBL/GenBank/DDBJ databases">
        <title>Single cell metagenomics reveals metabolic interactions within the superorganism composed of flagellate Streblomastix strix and complex community of Bacteroidetes bacteria on its surface.</title>
        <authorList>
            <person name="Treitli S.C."/>
            <person name="Kolisko M."/>
            <person name="Husnik F."/>
            <person name="Keeling P."/>
            <person name="Hampl V."/>
        </authorList>
    </citation>
    <scope>NUCLEOTIDE SEQUENCE [LARGE SCALE GENOMIC DNA]</scope>
    <source>
        <strain evidence="1">ST1C</strain>
    </source>
</reference>
<dbReference type="EMBL" id="SNRW01004447">
    <property type="protein sequence ID" value="KAA6387267.1"/>
    <property type="molecule type" value="Genomic_DNA"/>
</dbReference>
<protein>
    <submittedName>
        <fullName evidence="1">Uncharacterized protein</fullName>
    </submittedName>
</protein>
<name>A0A5J4VXB3_9EUKA</name>
<accession>A0A5J4VXB3</accession>
<dbReference type="Proteomes" id="UP000324800">
    <property type="component" value="Unassembled WGS sequence"/>
</dbReference>
<proteinExistence type="predicted"/>
<gene>
    <name evidence="1" type="ORF">EZS28_017208</name>
</gene>
<comment type="caution">
    <text evidence="1">The sequence shown here is derived from an EMBL/GenBank/DDBJ whole genome shotgun (WGS) entry which is preliminary data.</text>
</comment>
<sequence>MSTEAGCAASVRGNAHSDLSIQSLHAGHITGDGYIFSRLPCSVVFISTRIMLTLQIVSYMHINVHKLNFRVADQSHFTIYVCVPCCRLSCCNNLVSRYAKTWSKASIACTGGLFCFGGFLRVTKSVAALACCQASTTCSSDGSSAQKSICDASCPDSPAKSTRVAVIEFGGTSSGAAIVQIGTSGSISKFRRNAFTNVGCGCSATYSGFCGTKFAQFGVQFQNGPPVVNIV</sequence>